<proteinExistence type="predicted"/>
<accession>A0ACC0GP43</accession>
<organism evidence="1 2">
    <name type="scientific">Camellia lanceoleosa</name>
    <dbReference type="NCBI Taxonomy" id="1840588"/>
    <lineage>
        <taxon>Eukaryota</taxon>
        <taxon>Viridiplantae</taxon>
        <taxon>Streptophyta</taxon>
        <taxon>Embryophyta</taxon>
        <taxon>Tracheophyta</taxon>
        <taxon>Spermatophyta</taxon>
        <taxon>Magnoliopsida</taxon>
        <taxon>eudicotyledons</taxon>
        <taxon>Gunneridae</taxon>
        <taxon>Pentapetalae</taxon>
        <taxon>asterids</taxon>
        <taxon>Ericales</taxon>
        <taxon>Theaceae</taxon>
        <taxon>Camellia</taxon>
    </lineage>
</organism>
<sequence>MEPDIGVDFWVNEKAYGPEIVAIGPYHPGKESPQMMEEQKLRYLQLLLKSNNENSADKYVTAIRLLEQKTCRCYAEPISLTVKEMIEMMLLEGCFIIELMHKFEMEFLRDENDSIFEMDWMVNSLQGNLMSFESHLPFFVLCKKMPQIEEGTGLSFLIPQSFEKLESGYRRLLRKDRNLGAERLRERRQLKSFANNSSLCGPVTGKPCPGSPPFAPSPFVPPSTISSPSGNSGTGAIAGGVAAGAALLFAAPAIGFAW</sequence>
<protein>
    <submittedName>
        <fullName evidence="1">UPF0481 protein</fullName>
    </submittedName>
</protein>
<dbReference type="Proteomes" id="UP001060215">
    <property type="component" value="Chromosome 9"/>
</dbReference>
<evidence type="ECO:0000313" key="2">
    <source>
        <dbReference type="Proteomes" id="UP001060215"/>
    </source>
</evidence>
<name>A0ACC0GP43_9ERIC</name>
<keyword evidence="2" id="KW-1185">Reference proteome</keyword>
<reference evidence="1 2" key="1">
    <citation type="journal article" date="2022" name="Plant J.">
        <title>Chromosome-level genome of Camellia lanceoleosa provides a valuable resource for understanding genome evolution and self-incompatibility.</title>
        <authorList>
            <person name="Gong W."/>
            <person name="Xiao S."/>
            <person name="Wang L."/>
            <person name="Liao Z."/>
            <person name="Chang Y."/>
            <person name="Mo W."/>
            <person name="Hu G."/>
            <person name="Li W."/>
            <person name="Zhao G."/>
            <person name="Zhu H."/>
            <person name="Hu X."/>
            <person name="Ji K."/>
            <person name="Xiang X."/>
            <person name="Song Q."/>
            <person name="Yuan D."/>
            <person name="Jin S."/>
            <person name="Zhang L."/>
        </authorList>
    </citation>
    <scope>NUCLEOTIDE SEQUENCE [LARGE SCALE GENOMIC DNA]</scope>
    <source>
        <strain evidence="1">SQ_2022a</strain>
    </source>
</reference>
<dbReference type="EMBL" id="CM045766">
    <property type="protein sequence ID" value="KAI8002958.1"/>
    <property type="molecule type" value="Genomic_DNA"/>
</dbReference>
<gene>
    <name evidence="1" type="ORF">LOK49_LG08G02331</name>
</gene>
<comment type="caution">
    <text evidence="1">The sequence shown here is derived from an EMBL/GenBank/DDBJ whole genome shotgun (WGS) entry which is preliminary data.</text>
</comment>
<evidence type="ECO:0000313" key="1">
    <source>
        <dbReference type="EMBL" id="KAI8002958.1"/>
    </source>
</evidence>